<dbReference type="InterPro" id="IPR036396">
    <property type="entry name" value="Cyt_P450_sf"/>
</dbReference>
<comment type="caution">
    <text evidence="7">The sequence shown here is derived from an EMBL/GenBank/DDBJ whole genome shotgun (WGS) entry which is preliminary data.</text>
</comment>
<comment type="similarity">
    <text evidence="1">Belongs to the cytochrome P450 family.</text>
</comment>
<keyword evidence="5" id="KW-0408">Iron</keyword>
<dbReference type="AlphaFoldDB" id="A0A9J6AWK8"/>
<evidence type="ECO:0000256" key="3">
    <source>
        <dbReference type="ARBA" id="ARBA00022723"/>
    </source>
</evidence>
<evidence type="ECO:0000256" key="2">
    <source>
        <dbReference type="ARBA" id="ARBA00022617"/>
    </source>
</evidence>
<dbReference type="PANTHER" id="PTHR47953">
    <property type="entry name" value="OS08G0105600 PROTEIN"/>
    <property type="match status" value="1"/>
</dbReference>
<dbReference type="GO" id="GO:0016705">
    <property type="term" value="F:oxidoreductase activity, acting on paired donors, with incorporation or reduction of molecular oxygen"/>
    <property type="evidence" value="ECO:0007669"/>
    <property type="project" value="InterPro"/>
</dbReference>
<keyword evidence="8" id="KW-1185">Reference proteome</keyword>
<keyword evidence="2" id="KW-0349">Heme</keyword>
<evidence type="ECO:0000256" key="5">
    <source>
        <dbReference type="ARBA" id="ARBA00023004"/>
    </source>
</evidence>
<proteinExistence type="inferred from homology"/>
<dbReference type="OrthoDB" id="2789670at2759"/>
<evidence type="ECO:0000256" key="4">
    <source>
        <dbReference type="ARBA" id="ARBA00023002"/>
    </source>
</evidence>
<evidence type="ECO:0000313" key="7">
    <source>
        <dbReference type="EMBL" id="KAG5628973.1"/>
    </source>
</evidence>
<evidence type="ECO:0000313" key="8">
    <source>
        <dbReference type="Proteomes" id="UP000824120"/>
    </source>
</evidence>
<accession>A0A9J6AWK8</accession>
<dbReference type="InterPro" id="IPR052306">
    <property type="entry name" value="CYP450_71D"/>
</dbReference>
<dbReference type="SUPFAM" id="SSF48264">
    <property type="entry name" value="Cytochrome P450"/>
    <property type="match status" value="1"/>
</dbReference>
<reference evidence="7 8" key="1">
    <citation type="submission" date="2020-09" db="EMBL/GenBank/DDBJ databases">
        <title>De no assembly of potato wild relative species, Solanum commersonii.</title>
        <authorList>
            <person name="Cho K."/>
        </authorList>
    </citation>
    <scope>NUCLEOTIDE SEQUENCE [LARGE SCALE GENOMIC DNA]</scope>
    <source>
        <strain evidence="7">LZ3.2</strain>
        <tissue evidence="7">Leaf</tissue>
    </source>
</reference>
<sequence length="74" mass="8644">MGHILSFPPMKSVLESFSVKNVKLFRFIRQDEVLRMIEFFQSSSSETVNARKMIYQFVSSMNCRSTFGKVQDLN</sequence>
<organism evidence="7 8">
    <name type="scientific">Solanum commersonii</name>
    <name type="common">Commerson's wild potato</name>
    <name type="synonym">Commerson's nightshade</name>
    <dbReference type="NCBI Taxonomy" id="4109"/>
    <lineage>
        <taxon>Eukaryota</taxon>
        <taxon>Viridiplantae</taxon>
        <taxon>Streptophyta</taxon>
        <taxon>Embryophyta</taxon>
        <taxon>Tracheophyta</taxon>
        <taxon>Spermatophyta</taxon>
        <taxon>Magnoliopsida</taxon>
        <taxon>eudicotyledons</taxon>
        <taxon>Gunneridae</taxon>
        <taxon>Pentapetalae</taxon>
        <taxon>asterids</taxon>
        <taxon>lamiids</taxon>
        <taxon>Solanales</taxon>
        <taxon>Solanaceae</taxon>
        <taxon>Solanoideae</taxon>
        <taxon>Solaneae</taxon>
        <taxon>Solanum</taxon>
    </lineage>
</organism>
<evidence type="ECO:0000256" key="1">
    <source>
        <dbReference type="ARBA" id="ARBA00010617"/>
    </source>
</evidence>
<gene>
    <name evidence="7" type="ORF">H5410_000690</name>
</gene>
<keyword evidence="3" id="KW-0479">Metal-binding</keyword>
<dbReference type="GO" id="GO:0020037">
    <property type="term" value="F:heme binding"/>
    <property type="evidence" value="ECO:0007669"/>
    <property type="project" value="InterPro"/>
</dbReference>
<dbReference type="PANTHER" id="PTHR47953:SF16">
    <property type="entry name" value="CYTOCHROME P450 71D8"/>
    <property type="match status" value="1"/>
</dbReference>
<evidence type="ECO:0000256" key="6">
    <source>
        <dbReference type="ARBA" id="ARBA00023033"/>
    </source>
</evidence>
<dbReference type="GO" id="GO:0004497">
    <property type="term" value="F:monooxygenase activity"/>
    <property type="evidence" value="ECO:0007669"/>
    <property type="project" value="UniProtKB-KW"/>
</dbReference>
<protein>
    <submittedName>
        <fullName evidence="7">Uncharacterized protein</fullName>
    </submittedName>
</protein>
<keyword evidence="4" id="KW-0560">Oxidoreductase</keyword>
<name>A0A9J6AWK8_SOLCO</name>
<dbReference type="Proteomes" id="UP000824120">
    <property type="component" value="Chromosome 1"/>
</dbReference>
<dbReference type="EMBL" id="JACXVP010000001">
    <property type="protein sequence ID" value="KAG5628973.1"/>
    <property type="molecule type" value="Genomic_DNA"/>
</dbReference>
<keyword evidence="6" id="KW-0503">Monooxygenase</keyword>
<dbReference type="GO" id="GO:0005506">
    <property type="term" value="F:iron ion binding"/>
    <property type="evidence" value="ECO:0007669"/>
    <property type="project" value="InterPro"/>
</dbReference>